<accession>A0A1D1UXQ0</accession>
<organism evidence="1 2">
    <name type="scientific">Ramazzottius varieornatus</name>
    <name type="common">Water bear</name>
    <name type="synonym">Tardigrade</name>
    <dbReference type="NCBI Taxonomy" id="947166"/>
    <lineage>
        <taxon>Eukaryota</taxon>
        <taxon>Metazoa</taxon>
        <taxon>Ecdysozoa</taxon>
        <taxon>Tardigrada</taxon>
        <taxon>Eutardigrada</taxon>
        <taxon>Parachela</taxon>
        <taxon>Hypsibioidea</taxon>
        <taxon>Ramazzottiidae</taxon>
        <taxon>Ramazzottius</taxon>
    </lineage>
</organism>
<dbReference type="Proteomes" id="UP000186922">
    <property type="component" value="Unassembled WGS sequence"/>
</dbReference>
<protein>
    <submittedName>
        <fullName evidence="1">Uncharacterized protein</fullName>
    </submittedName>
</protein>
<comment type="caution">
    <text evidence="1">The sequence shown here is derived from an EMBL/GenBank/DDBJ whole genome shotgun (WGS) entry which is preliminary data.</text>
</comment>
<keyword evidence="2" id="KW-1185">Reference proteome</keyword>
<proteinExistence type="predicted"/>
<dbReference type="EMBL" id="BDGG01000002">
    <property type="protein sequence ID" value="GAU92472.1"/>
    <property type="molecule type" value="Genomic_DNA"/>
</dbReference>
<sequence length="62" mass="6488">MSALPKHLKVLQSAAIGEAQKNSIFQGAQEFVTGKVPDIPLNRTTEVEIAIKKAQGSAGAVV</sequence>
<evidence type="ECO:0000313" key="2">
    <source>
        <dbReference type="Proteomes" id="UP000186922"/>
    </source>
</evidence>
<evidence type="ECO:0000313" key="1">
    <source>
        <dbReference type="EMBL" id="GAU92472.1"/>
    </source>
</evidence>
<name>A0A1D1UXQ0_RAMVA</name>
<gene>
    <name evidence="1" type="primary">RvY_04548-1</name>
    <name evidence="1" type="synonym">RvY_04548.1</name>
    <name evidence="1" type="ORF">RvY_04548</name>
</gene>
<dbReference type="AlphaFoldDB" id="A0A1D1UXQ0"/>
<reference evidence="1 2" key="1">
    <citation type="journal article" date="2016" name="Nat. Commun.">
        <title>Extremotolerant tardigrade genome and improved radiotolerance of human cultured cells by tardigrade-unique protein.</title>
        <authorList>
            <person name="Hashimoto T."/>
            <person name="Horikawa D.D."/>
            <person name="Saito Y."/>
            <person name="Kuwahara H."/>
            <person name="Kozuka-Hata H."/>
            <person name="Shin-I T."/>
            <person name="Minakuchi Y."/>
            <person name="Ohishi K."/>
            <person name="Motoyama A."/>
            <person name="Aizu T."/>
            <person name="Enomoto A."/>
            <person name="Kondo K."/>
            <person name="Tanaka S."/>
            <person name="Hara Y."/>
            <person name="Koshikawa S."/>
            <person name="Sagara H."/>
            <person name="Miura T."/>
            <person name="Yokobori S."/>
            <person name="Miyagawa K."/>
            <person name="Suzuki Y."/>
            <person name="Kubo T."/>
            <person name="Oyama M."/>
            <person name="Kohara Y."/>
            <person name="Fujiyama A."/>
            <person name="Arakawa K."/>
            <person name="Katayama T."/>
            <person name="Toyoda A."/>
            <person name="Kunieda T."/>
        </authorList>
    </citation>
    <scope>NUCLEOTIDE SEQUENCE [LARGE SCALE GENOMIC DNA]</scope>
    <source>
        <strain evidence="1 2">YOKOZUNA-1</strain>
    </source>
</reference>